<evidence type="ECO:0000256" key="1">
    <source>
        <dbReference type="SAM" id="MobiDB-lite"/>
    </source>
</evidence>
<dbReference type="GO" id="GO:0032783">
    <property type="term" value="C:super elongation complex"/>
    <property type="evidence" value="ECO:0007669"/>
    <property type="project" value="EnsemblFungi"/>
</dbReference>
<dbReference type="AlphaFoldDB" id="S9RDM4"/>
<feature type="domain" description="Ell binding protein Ebp1 C-terminal" evidence="2">
    <location>
        <begin position="160"/>
        <end position="414"/>
    </location>
</feature>
<name>S9RDM4_SCHOY</name>
<dbReference type="OrthoDB" id="284473at2759"/>
<dbReference type="InterPro" id="IPR049403">
    <property type="entry name" value="Ebp1_C"/>
</dbReference>
<dbReference type="GO" id="GO:0006368">
    <property type="term" value="P:transcription elongation by RNA polymerase II"/>
    <property type="evidence" value="ECO:0007669"/>
    <property type="project" value="EnsemblFungi"/>
</dbReference>
<protein>
    <recommendedName>
        <fullName evidence="2">Ell binding protein Ebp1 C-terminal domain-containing protein</fullName>
    </recommendedName>
</protein>
<dbReference type="Pfam" id="PF21204">
    <property type="entry name" value="Ebp1_C"/>
    <property type="match status" value="1"/>
</dbReference>
<feature type="region of interest" description="Disordered" evidence="1">
    <location>
        <begin position="1"/>
        <end position="26"/>
    </location>
</feature>
<reference evidence="3 4" key="1">
    <citation type="journal article" date="2011" name="Science">
        <title>Comparative functional genomics of the fission yeasts.</title>
        <authorList>
            <person name="Rhind N."/>
            <person name="Chen Z."/>
            <person name="Yassour M."/>
            <person name="Thompson D.A."/>
            <person name="Haas B.J."/>
            <person name="Habib N."/>
            <person name="Wapinski I."/>
            <person name="Roy S."/>
            <person name="Lin M.F."/>
            <person name="Heiman D.I."/>
            <person name="Young S.K."/>
            <person name="Furuya K."/>
            <person name="Guo Y."/>
            <person name="Pidoux A."/>
            <person name="Chen H.M."/>
            <person name="Robbertse B."/>
            <person name="Goldberg J.M."/>
            <person name="Aoki K."/>
            <person name="Bayne E.H."/>
            <person name="Berlin A.M."/>
            <person name="Desjardins C.A."/>
            <person name="Dobbs E."/>
            <person name="Dukaj L."/>
            <person name="Fan L."/>
            <person name="FitzGerald M.G."/>
            <person name="French C."/>
            <person name="Gujja S."/>
            <person name="Hansen K."/>
            <person name="Keifenheim D."/>
            <person name="Levin J.Z."/>
            <person name="Mosher R.A."/>
            <person name="Mueller C.A."/>
            <person name="Pfiffner J."/>
            <person name="Priest M."/>
            <person name="Russ C."/>
            <person name="Smialowska A."/>
            <person name="Swoboda P."/>
            <person name="Sykes S.M."/>
            <person name="Vaughn M."/>
            <person name="Vengrova S."/>
            <person name="Yoder R."/>
            <person name="Zeng Q."/>
            <person name="Allshire R."/>
            <person name="Baulcombe D."/>
            <person name="Birren B.W."/>
            <person name="Brown W."/>
            <person name="Ekwall K."/>
            <person name="Kellis M."/>
            <person name="Leatherwood J."/>
            <person name="Levin H."/>
            <person name="Margalit H."/>
            <person name="Martienssen R."/>
            <person name="Nieduszynski C.A."/>
            <person name="Spatafora J.W."/>
            <person name="Friedman N."/>
            <person name="Dalgaard J.Z."/>
            <person name="Baumann P."/>
            <person name="Niki H."/>
            <person name="Regev A."/>
            <person name="Nusbaum C."/>
        </authorList>
    </citation>
    <scope>NUCLEOTIDE SEQUENCE [LARGE SCALE GENOMIC DNA]</scope>
    <source>
        <strain evidence="4">yFS286</strain>
    </source>
</reference>
<evidence type="ECO:0000313" key="4">
    <source>
        <dbReference type="Proteomes" id="UP000016088"/>
    </source>
</evidence>
<proteinExistence type="predicted"/>
<evidence type="ECO:0000313" key="3">
    <source>
        <dbReference type="EMBL" id="EPX72169.1"/>
    </source>
</evidence>
<dbReference type="OMA" id="RIFTIEM"/>
<dbReference type="GeneID" id="25033822"/>
<keyword evidence="4" id="KW-1185">Reference proteome</keyword>
<dbReference type="EMBL" id="KE503207">
    <property type="protein sequence ID" value="EPX72169.1"/>
    <property type="molecule type" value="Genomic_DNA"/>
</dbReference>
<dbReference type="Proteomes" id="UP000016088">
    <property type="component" value="Unassembled WGS sequence"/>
</dbReference>
<dbReference type="VEuPathDB" id="FungiDB:SOCG_04862"/>
<organism evidence="3 4">
    <name type="scientific">Schizosaccharomyces octosporus (strain yFS286)</name>
    <name type="common">Fission yeast</name>
    <name type="synonym">Octosporomyces octosporus</name>
    <dbReference type="NCBI Taxonomy" id="483514"/>
    <lineage>
        <taxon>Eukaryota</taxon>
        <taxon>Fungi</taxon>
        <taxon>Dikarya</taxon>
        <taxon>Ascomycota</taxon>
        <taxon>Taphrinomycotina</taxon>
        <taxon>Schizosaccharomycetes</taxon>
        <taxon>Schizosaccharomycetales</taxon>
        <taxon>Schizosaccharomycetaceae</taxon>
        <taxon>Schizosaccharomyces</taxon>
    </lineage>
</organism>
<dbReference type="RefSeq" id="XP_013019463.1">
    <property type="nucleotide sequence ID" value="XM_013164009.1"/>
</dbReference>
<sequence length="441" mass="50036">MSSHPISNRKPVRKSTHPTLPDINEANRNSGERFLATPPQLLQGQFHLPSPITPTLPDLNLGSAKDEIQKGLPNLLSPTLPPSFMFDLENKHDSYLYGYLNGTEEEVTNPKKDDSQTLEIHSGKTISATKTENKDKLEPAEFLVSDNQKNISGADQAISKRKAKVSLEDYKRLKMQNKENTSAGSPINSVNSLSPSTPLMQHQPDFELLKQNFIRLLADGKVQKKLADKEEKYSFIFAIDAILCYVVAFQFQNVSNISKNQPATTSNWRTLPAYIEYFLRADKEPLDPVFQGLFLGYLGIAFREIFNIELFRMQHLQHFIMKDIRQNDSESVPKSSIGNVKNICENAVRLHDAYKRCIAAMKQSSQLLSKKFLYAFPVSLKEFEEGNSINLYPPFSVQTSIADSIEFGHNIITEFKDQHCFTFNSKMNHSDISLLRTLEKK</sequence>
<accession>S9RDM4</accession>
<dbReference type="HOGENOM" id="CLU_621355_0_0_1"/>
<gene>
    <name evidence="3" type="ORF">SOCG_04862</name>
</gene>
<evidence type="ECO:0000259" key="2">
    <source>
        <dbReference type="Pfam" id="PF21204"/>
    </source>
</evidence>